<evidence type="ECO:0000256" key="5">
    <source>
        <dbReference type="ARBA" id="ARBA00023239"/>
    </source>
</evidence>
<comment type="subunit">
    <text evidence="3 9">Homotrimer.</text>
</comment>
<comment type="similarity">
    <text evidence="2 9">Belongs to the class II aldolase/RraA-like family.</text>
</comment>
<feature type="chain" id="PRO_5032911089" description="4-hydroxy-4-methyl-2-oxoglutarate aldolase" evidence="10">
    <location>
        <begin position="23"/>
        <end position="181"/>
    </location>
</feature>
<evidence type="ECO:0000256" key="9">
    <source>
        <dbReference type="RuleBase" id="RU004338"/>
    </source>
</evidence>
<dbReference type="AlphaFoldDB" id="A0A835PK76"/>
<feature type="binding site" evidence="8">
    <location>
        <begin position="96"/>
        <end position="99"/>
    </location>
    <ligand>
        <name>substrate</name>
    </ligand>
</feature>
<evidence type="ECO:0000256" key="3">
    <source>
        <dbReference type="ARBA" id="ARBA00011233"/>
    </source>
</evidence>
<comment type="catalytic activity">
    <reaction evidence="7 9">
        <text>oxaloacetate + H(+) = pyruvate + CO2</text>
        <dbReference type="Rhea" id="RHEA:15641"/>
        <dbReference type="ChEBI" id="CHEBI:15361"/>
        <dbReference type="ChEBI" id="CHEBI:15378"/>
        <dbReference type="ChEBI" id="CHEBI:16452"/>
        <dbReference type="ChEBI" id="CHEBI:16526"/>
        <dbReference type="EC" id="4.1.1.112"/>
    </reaction>
</comment>
<reference evidence="11 12" key="1">
    <citation type="journal article" date="2020" name="Nat. Food">
        <title>A phased Vanilla planifolia genome enables genetic improvement of flavour and production.</title>
        <authorList>
            <person name="Hasing T."/>
            <person name="Tang H."/>
            <person name="Brym M."/>
            <person name="Khazi F."/>
            <person name="Huang T."/>
            <person name="Chambers A.H."/>
        </authorList>
    </citation>
    <scope>NUCLEOTIDE SEQUENCE [LARGE SCALE GENOMIC DNA]</scope>
    <source>
        <tissue evidence="11">Leaf</tissue>
    </source>
</reference>
<dbReference type="PANTHER" id="PTHR33254">
    <property type="entry name" value="4-HYDROXY-4-METHYL-2-OXOGLUTARATE ALDOLASE 3-RELATED"/>
    <property type="match status" value="1"/>
</dbReference>
<comment type="catalytic activity">
    <reaction evidence="1 9">
        <text>4-hydroxy-4-methyl-2-oxoglutarate = 2 pyruvate</text>
        <dbReference type="Rhea" id="RHEA:22748"/>
        <dbReference type="ChEBI" id="CHEBI:15361"/>
        <dbReference type="ChEBI" id="CHEBI:58276"/>
        <dbReference type="EC" id="4.1.3.17"/>
    </reaction>
</comment>
<dbReference type="OrthoDB" id="1476984at2759"/>
<keyword evidence="4 8" id="KW-0479">Metal-binding</keyword>
<evidence type="ECO:0000256" key="6">
    <source>
        <dbReference type="ARBA" id="ARBA00025046"/>
    </source>
</evidence>
<evidence type="ECO:0000256" key="2">
    <source>
        <dbReference type="ARBA" id="ARBA00008621"/>
    </source>
</evidence>
<evidence type="ECO:0000256" key="7">
    <source>
        <dbReference type="ARBA" id="ARBA00047973"/>
    </source>
</evidence>
<gene>
    <name evidence="11" type="ORF">HPP92_025472</name>
</gene>
<evidence type="ECO:0000256" key="10">
    <source>
        <dbReference type="SAM" id="SignalP"/>
    </source>
</evidence>
<comment type="cofactor">
    <cofactor evidence="9">
        <name>a divalent metal cation</name>
        <dbReference type="ChEBI" id="CHEBI:60240"/>
    </cofactor>
</comment>
<sequence>MVPHNVMWPWCVALQMASLATAEICDTNHSLLIKGDVRVLQPNFKVFGRLSVFSGPIATLKVFEDSVLVREMLESPGDGRVLVVDGGGSMRCALVGANLGKLAHSNGWVGILVNGCIQDVDEINACDIGIRALGSHPLKLYKEGHGEKHVAVNVGGTMIHDREWLYADTDGILISKLEFSA</sequence>
<dbReference type="GO" id="GO:0008948">
    <property type="term" value="F:oxaloacetate decarboxylase activity"/>
    <property type="evidence" value="ECO:0007669"/>
    <property type="project" value="UniProtKB-EC"/>
</dbReference>
<name>A0A835PK76_VANPL</name>
<evidence type="ECO:0000313" key="11">
    <source>
        <dbReference type="EMBL" id="KAG0454168.1"/>
    </source>
</evidence>
<organism evidence="11 12">
    <name type="scientific">Vanilla planifolia</name>
    <name type="common">Vanilla</name>
    <dbReference type="NCBI Taxonomy" id="51239"/>
    <lineage>
        <taxon>Eukaryota</taxon>
        <taxon>Viridiplantae</taxon>
        <taxon>Streptophyta</taxon>
        <taxon>Embryophyta</taxon>
        <taxon>Tracheophyta</taxon>
        <taxon>Spermatophyta</taxon>
        <taxon>Magnoliopsida</taxon>
        <taxon>Liliopsida</taxon>
        <taxon>Asparagales</taxon>
        <taxon>Orchidaceae</taxon>
        <taxon>Vanilloideae</taxon>
        <taxon>Vanilleae</taxon>
        <taxon>Vanilla</taxon>
    </lineage>
</organism>
<dbReference type="InterPro" id="IPR010203">
    <property type="entry name" value="RraA"/>
</dbReference>
<dbReference type="CDD" id="cd16841">
    <property type="entry name" value="RraA_family"/>
    <property type="match status" value="1"/>
</dbReference>
<comment type="cofactor">
    <cofactor evidence="8">
        <name>Mg(2+)</name>
        <dbReference type="ChEBI" id="CHEBI:18420"/>
    </cofactor>
</comment>
<comment type="caution">
    <text evidence="11">The sequence shown here is derived from an EMBL/GenBank/DDBJ whole genome shotgun (WGS) entry which is preliminary data.</text>
</comment>
<dbReference type="InterPro" id="IPR005493">
    <property type="entry name" value="RraA/RraA-like"/>
</dbReference>
<dbReference type="GO" id="GO:0008428">
    <property type="term" value="F:ribonuclease inhibitor activity"/>
    <property type="evidence" value="ECO:0007669"/>
    <property type="project" value="InterPro"/>
</dbReference>
<dbReference type="NCBIfam" id="TIGR01935">
    <property type="entry name" value="NOT-MenG"/>
    <property type="match status" value="1"/>
</dbReference>
<dbReference type="GO" id="GO:0047443">
    <property type="term" value="F:4-hydroxy-4-methyl-2-oxoglutarate aldolase activity"/>
    <property type="evidence" value="ECO:0007669"/>
    <property type="project" value="UniProtKB-EC"/>
</dbReference>
<dbReference type="EC" id="4.1.1.112" evidence="9"/>
<dbReference type="Gene3D" id="3.50.30.40">
    <property type="entry name" value="Ribonuclease E inhibitor RraA/RraA-like"/>
    <property type="match status" value="1"/>
</dbReference>
<dbReference type="EMBL" id="JADCNM010000014">
    <property type="protein sequence ID" value="KAG0454168.1"/>
    <property type="molecule type" value="Genomic_DNA"/>
</dbReference>
<evidence type="ECO:0000313" key="12">
    <source>
        <dbReference type="Proteomes" id="UP000639772"/>
    </source>
</evidence>
<dbReference type="GO" id="GO:0046872">
    <property type="term" value="F:metal ion binding"/>
    <property type="evidence" value="ECO:0007669"/>
    <property type="project" value="UniProtKB-KW"/>
</dbReference>
<dbReference type="Pfam" id="PF03737">
    <property type="entry name" value="RraA-like"/>
    <property type="match status" value="1"/>
</dbReference>
<dbReference type="PANTHER" id="PTHR33254:SF4">
    <property type="entry name" value="4-HYDROXY-4-METHYL-2-OXOGLUTARATE ALDOLASE 3-RELATED"/>
    <property type="match status" value="1"/>
</dbReference>
<protein>
    <recommendedName>
        <fullName evidence="9">4-hydroxy-4-methyl-2-oxoglutarate aldolase</fullName>
        <shortName evidence="9">HMG aldolase</shortName>
        <ecNumber evidence="9">4.1.1.112</ecNumber>
        <ecNumber evidence="9">4.1.3.17</ecNumber>
    </recommendedName>
    <alternativeName>
        <fullName evidence="9">Oxaloacetate decarboxylase</fullName>
    </alternativeName>
</protein>
<keyword evidence="10" id="KW-0732">Signal</keyword>
<proteinExistence type="inferred from homology"/>
<evidence type="ECO:0000256" key="8">
    <source>
        <dbReference type="PIRSR" id="PIRSR605493-1"/>
    </source>
</evidence>
<evidence type="ECO:0000256" key="4">
    <source>
        <dbReference type="ARBA" id="ARBA00022723"/>
    </source>
</evidence>
<dbReference type="Proteomes" id="UP000639772">
    <property type="component" value="Unassembled WGS sequence"/>
</dbReference>
<dbReference type="NCBIfam" id="NF006875">
    <property type="entry name" value="PRK09372.1"/>
    <property type="match status" value="1"/>
</dbReference>
<dbReference type="InterPro" id="IPR036704">
    <property type="entry name" value="RraA/RraA-like_sf"/>
</dbReference>
<feature type="signal peptide" evidence="10">
    <location>
        <begin position="1"/>
        <end position="22"/>
    </location>
</feature>
<keyword evidence="5 9" id="KW-0456">Lyase</keyword>
<evidence type="ECO:0000256" key="1">
    <source>
        <dbReference type="ARBA" id="ARBA00001342"/>
    </source>
</evidence>
<accession>A0A835PK76</accession>
<dbReference type="SUPFAM" id="SSF89562">
    <property type="entry name" value="RraA-like"/>
    <property type="match status" value="1"/>
</dbReference>
<keyword evidence="8" id="KW-0460">Magnesium</keyword>
<dbReference type="GO" id="GO:0051252">
    <property type="term" value="P:regulation of RNA metabolic process"/>
    <property type="evidence" value="ECO:0007669"/>
    <property type="project" value="InterPro"/>
</dbReference>
<comment type="function">
    <text evidence="6 9">Catalyzes the aldol cleavage of 4-hydroxy-4-methyl-2-oxoglutarate (HMG) into 2 molecules of pyruvate. Also contains a secondary oxaloacetate (OAA) decarboxylase activity due to the common pyruvate enolate transition state formed following C-C bond cleavage in the retro-aldol and decarboxylation reactions.</text>
</comment>
<feature type="binding site" evidence="8">
    <location>
        <position position="119"/>
    </location>
    <ligand>
        <name>Mg(2+)</name>
        <dbReference type="ChEBI" id="CHEBI:18420"/>
    </ligand>
</feature>
<dbReference type="EC" id="4.1.3.17" evidence="9"/>